<dbReference type="Proteomes" id="UP000542111">
    <property type="component" value="Unassembled WGS sequence"/>
</dbReference>
<dbReference type="GO" id="GO:0005524">
    <property type="term" value="F:ATP binding"/>
    <property type="evidence" value="ECO:0007669"/>
    <property type="project" value="UniProtKB-UniRule"/>
</dbReference>
<keyword evidence="3 7" id="KW-0418">Kinase</keyword>
<dbReference type="InterPro" id="IPR008271">
    <property type="entry name" value="Ser/Thr_kinase_AS"/>
</dbReference>
<keyword evidence="7" id="KW-0723">Serine/threonine-protein kinase</keyword>
<dbReference type="Gene3D" id="1.10.510.10">
    <property type="entry name" value="Transferase(Phosphotransferase) domain 1"/>
    <property type="match status" value="1"/>
</dbReference>
<keyword evidence="1" id="KW-0808">Transferase</keyword>
<dbReference type="InterPro" id="IPR000719">
    <property type="entry name" value="Prot_kinase_dom"/>
</dbReference>
<comment type="caution">
    <text evidence="7">The sequence shown here is derived from an EMBL/GenBank/DDBJ whole genome shotgun (WGS) entry which is preliminary data.</text>
</comment>
<dbReference type="InterPro" id="IPR011009">
    <property type="entry name" value="Kinase-like_dom_sf"/>
</dbReference>
<dbReference type="AlphaFoldDB" id="A0A7Y1MQ22"/>
<dbReference type="PROSITE" id="PS50011">
    <property type="entry name" value="PROTEIN_KINASE_DOM"/>
    <property type="match status" value="1"/>
</dbReference>
<name>A0A7Y1MQ22_9PSED</name>
<feature type="domain" description="Protein kinase" evidence="6">
    <location>
        <begin position="24"/>
        <end position="288"/>
    </location>
</feature>
<feature type="binding site" evidence="5">
    <location>
        <position position="59"/>
    </location>
    <ligand>
        <name>ATP</name>
        <dbReference type="ChEBI" id="CHEBI:30616"/>
    </ligand>
</feature>
<dbReference type="PROSITE" id="PS00107">
    <property type="entry name" value="PROTEIN_KINASE_ATP"/>
    <property type="match status" value="1"/>
</dbReference>
<proteinExistence type="predicted"/>
<dbReference type="PANTHER" id="PTHR43289">
    <property type="entry name" value="MITOGEN-ACTIVATED PROTEIN KINASE KINASE KINASE 20-RELATED"/>
    <property type="match status" value="1"/>
</dbReference>
<dbReference type="CDD" id="cd14014">
    <property type="entry name" value="STKc_PknB_like"/>
    <property type="match status" value="1"/>
</dbReference>
<dbReference type="InterPro" id="IPR017441">
    <property type="entry name" value="Protein_kinase_ATP_BS"/>
</dbReference>
<evidence type="ECO:0000313" key="8">
    <source>
        <dbReference type="Proteomes" id="UP000542111"/>
    </source>
</evidence>
<dbReference type="PROSITE" id="PS00108">
    <property type="entry name" value="PROTEIN_KINASE_ST"/>
    <property type="match status" value="1"/>
</dbReference>
<dbReference type="Gene3D" id="3.30.200.20">
    <property type="entry name" value="Phosphorylase Kinase, domain 1"/>
    <property type="match status" value="1"/>
</dbReference>
<dbReference type="GO" id="GO:0004674">
    <property type="term" value="F:protein serine/threonine kinase activity"/>
    <property type="evidence" value="ECO:0007669"/>
    <property type="project" value="UniProtKB-KW"/>
</dbReference>
<organism evidence="7 8">
    <name type="scientific">Pseudomonas gessardii</name>
    <dbReference type="NCBI Taxonomy" id="78544"/>
    <lineage>
        <taxon>Bacteria</taxon>
        <taxon>Pseudomonadati</taxon>
        <taxon>Pseudomonadota</taxon>
        <taxon>Gammaproteobacteria</taxon>
        <taxon>Pseudomonadales</taxon>
        <taxon>Pseudomonadaceae</taxon>
        <taxon>Pseudomonas</taxon>
    </lineage>
</organism>
<evidence type="ECO:0000256" key="3">
    <source>
        <dbReference type="ARBA" id="ARBA00022777"/>
    </source>
</evidence>
<dbReference type="PANTHER" id="PTHR43289:SF6">
    <property type="entry name" value="SERINE_THREONINE-PROTEIN KINASE NEKL-3"/>
    <property type="match status" value="1"/>
</dbReference>
<gene>
    <name evidence="7" type="ORF">HBO33_14020</name>
</gene>
<keyword evidence="4 5" id="KW-0067">ATP-binding</keyword>
<reference evidence="7 8" key="1">
    <citation type="journal article" date="2020" name="Front. Microbiol.">
        <title>Genetic Organization of the aprX-lipA2 Operon Affects the Proteolytic Potential of Pseudomonas Species in Milk.</title>
        <authorList>
            <person name="Maier C."/>
            <person name="Huptas C."/>
            <person name="von Neubeck M."/>
            <person name="Scherer S."/>
            <person name="Wenning M."/>
            <person name="Lucking G."/>
        </authorList>
    </citation>
    <scope>NUCLEOTIDE SEQUENCE [LARGE SCALE GENOMIC DNA]</scope>
    <source>
        <strain evidence="7 8">G4779</strain>
    </source>
</reference>
<dbReference type="Pfam" id="PF00069">
    <property type="entry name" value="Pkinase"/>
    <property type="match status" value="1"/>
</dbReference>
<dbReference type="SUPFAM" id="SSF56112">
    <property type="entry name" value="Protein kinase-like (PK-like)"/>
    <property type="match status" value="1"/>
</dbReference>
<dbReference type="GeneID" id="70099746"/>
<sequence length="297" mass="32473">MEQLPQSCDPPPGQPLPALLAGRYRLERVLGVGGMGVVYRARDLLHEQFGEPRSQVALKVLGEHLAPSQDAHLLLYSEFSLTRYLRHERVVRVFSFEVDTTGEVAFFTMELMSGMTLDQLLLNCPRGVPWQALRPIALGLLEALGYIHRQGVLHGDVKPGNVMLGADGVRLFDFGLAQALGPPLSGLPALSQQRFTAWTPAYAAPELQEGAPLSASSEVYGAACLLYDLALGGRAAQGAGPRPRLAPPRQLPRRCWPALRVALSVDPQRRTITADELQAAMQCEHSVVGRWFADRAR</sequence>
<dbReference type="EMBL" id="JAAQYP010000019">
    <property type="protein sequence ID" value="NNA96290.1"/>
    <property type="molecule type" value="Genomic_DNA"/>
</dbReference>
<evidence type="ECO:0000256" key="4">
    <source>
        <dbReference type="ARBA" id="ARBA00022840"/>
    </source>
</evidence>
<evidence type="ECO:0000256" key="2">
    <source>
        <dbReference type="ARBA" id="ARBA00022741"/>
    </source>
</evidence>
<protein>
    <submittedName>
        <fullName evidence="7">Serine/threonine protein kinase</fullName>
    </submittedName>
</protein>
<dbReference type="SMART" id="SM00220">
    <property type="entry name" value="S_TKc"/>
    <property type="match status" value="1"/>
</dbReference>
<dbReference type="RefSeq" id="WP_076963287.1">
    <property type="nucleotide sequence ID" value="NZ_FNKR01000003.1"/>
</dbReference>
<evidence type="ECO:0000259" key="6">
    <source>
        <dbReference type="PROSITE" id="PS50011"/>
    </source>
</evidence>
<evidence type="ECO:0000256" key="5">
    <source>
        <dbReference type="PROSITE-ProRule" id="PRU10141"/>
    </source>
</evidence>
<evidence type="ECO:0000256" key="1">
    <source>
        <dbReference type="ARBA" id="ARBA00022679"/>
    </source>
</evidence>
<accession>A0A7Y1MQ22</accession>
<evidence type="ECO:0000313" key="7">
    <source>
        <dbReference type="EMBL" id="NNA96290.1"/>
    </source>
</evidence>
<dbReference type="OrthoDB" id="9801841at2"/>
<keyword evidence="2 5" id="KW-0547">Nucleotide-binding</keyword>